<dbReference type="AlphaFoldDB" id="L9KVQ6"/>
<name>L9KVQ6_TUPCH</name>
<reference evidence="2" key="2">
    <citation type="journal article" date="2013" name="Nat. Commun.">
        <title>Genome of the Chinese tree shrew.</title>
        <authorList>
            <person name="Fan Y."/>
            <person name="Huang Z.Y."/>
            <person name="Cao C.C."/>
            <person name="Chen C.S."/>
            <person name="Chen Y.X."/>
            <person name="Fan D.D."/>
            <person name="He J."/>
            <person name="Hou H.L."/>
            <person name="Hu L."/>
            <person name="Hu X.T."/>
            <person name="Jiang X.T."/>
            <person name="Lai R."/>
            <person name="Lang Y.S."/>
            <person name="Liang B."/>
            <person name="Liao S.G."/>
            <person name="Mu D."/>
            <person name="Ma Y.Y."/>
            <person name="Niu Y.Y."/>
            <person name="Sun X.Q."/>
            <person name="Xia J.Q."/>
            <person name="Xiao J."/>
            <person name="Xiong Z.Q."/>
            <person name="Xu L."/>
            <person name="Yang L."/>
            <person name="Zhang Y."/>
            <person name="Zhao W."/>
            <person name="Zhao X.D."/>
            <person name="Zheng Y.T."/>
            <person name="Zhou J.M."/>
            <person name="Zhu Y.B."/>
            <person name="Zhang G.J."/>
            <person name="Wang J."/>
            <person name="Yao Y.G."/>
        </authorList>
    </citation>
    <scope>NUCLEOTIDE SEQUENCE [LARGE SCALE GENOMIC DNA]</scope>
</reference>
<protein>
    <submittedName>
        <fullName evidence="1">Uncharacterized protein</fullName>
    </submittedName>
</protein>
<evidence type="ECO:0000313" key="1">
    <source>
        <dbReference type="EMBL" id="ELW66985.1"/>
    </source>
</evidence>
<dbReference type="Proteomes" id="UP000011518">
    <property type="component" value="Unassembled WGS sequence"/>
</dbReference>
<reference evidence="2" key="1">
    <citation type="submission" date="2012-07" db="EMBL/GenBank/DDBJ databases">
        <title>Genome of the Chinese tree shrew, a rising model animal genetically related to primates.</title>
        <authorList>
            <person name="Zhang G."/>
            <person name="Fan Y."/>
            <person name="Yao Y."/>
            <person name="Huang Z."/>
        </authorList>
    </citation>
    <scope>NUCLEOTIDE SEQUENCE [LARGE SCALE GENOMIC DNA]</scope>
</reference>
<keyword evidence="2" id="KW-1185">Reference proteome</keyword>
<evidence type="ECO:0000313" key="2">
    <source>
        <dbReference type="Proteomes" id="UP000011518"/>
    </source>
</evidence>
<dbReference type="InParanoid" id="L9KVQ6"/>
<accession>L9KVQ6</accession>
<proteinExistence type="predicted"/>
<gene>
    <name evidence="1" type="ORF">TREES_T100020466</name>
</gene>
<dbReference type="EMBL" id="KB320633">
    <property type="protein sequence ID" value="ELW66985.1"/>
    <property type="molecule type" value="Genomic_DNA"/>
</dbReference>
<sequence>MDSTPGTPVFYTEATVSESGSCFPDWPDSLNASVSAVSVLLRKSGYGVFTTCGPIRAKLGREGSERQGFVKAVPEEREVAAEWCPFASLTQSP</sequence>
<organism evidence="1 2">
    <name type="scientific">Tupaia chinensis</name>
    <name type="common">Chinese tree shrew</name>
    <name type="synonym">Tupaia belangeri chinensis</name>
    <dbReference type="NCBI Taxonomy" id="246437"/>
    <lineage>
        <taxon>Eukaryota</taxon>
        <taxon>Metazoa</taxon>
        <taxon>Chordata</taxon>
        <taxon>Craniata</taxon>
        <taxon>Vertebrata</taxon>
        <taxon>Euteleostomi</taxon>
        <taxon>Mammalia</taxon>
        <taxon>Eutheria</taxon>
        <taxon>Euarchontoglires</taxon>
        <taxon>Scandentia</taxon>
        <taxon>Tupaiidae</taxon>
        <taxon>Tupaia</taxon>
    </lineage>
</organism>